<comment type="caution">
    <text evidence="1">The sequence shown here is derived from an EMBL/GenBank/DDBJ whole genome shotgun (WGS) entry which is preliminary data.</text>
</comment>
<feature type="non-terminal residue" evidence="1">
    <location>
        <position position="63"/>
    </location>
</feature>
<sequence>MATAGGGEEATIQRIARMNDVVQESLEILAPIGGYSKMPLVSLEEAIEPLISILPDVQSYAYT</sequence>
<dbReference type="EMBL" id="CAJOBH010035361">
    <property type="protein sequence ID" value="CAF4299509.1"/>
    <property type="molecule type" value="Genomic_DNA"/>
</dbReference>
<evidence type="ECO:0000313" key="2">
    <source>
        <dbReference type="Proteomes" id="UP000681967"/>
    </source>
</evidence>
<proteinExistence type="predicted"/>
<gene>
    <name evidence="1" type="ORF">BYL167_LOCUS27430</name>
</gene>
<protein>
    <submittedName>
        <fullName evidence="1">Uncharacterized protein</fullName>
    </submittedName>
</protein>
<evidence type="ECO:0000313" key="1">
    <source>
        <dbReference type="EMBL" id="CAF4299509.1"/>
    </source>
</evidence>
<reference evidence="1" key="1">
    <citation type="submission" date="2021-02" db="EMBL/GenBank/DDBJ databases">
        <authorList>
            <person name="Nowell W R."/>
        </authorList>
    </citation>
    <scope>NUCLEOTIDE SEQUENCE</scope>
</reference>
<accession>A0A8S2TUD0</accession>
<name>A0A8S2TUD0_9BILA</name>
<dbReference type="Proteomes" id="UP000681967">
    <property type="component" value="Unassembled WGS sequence"/>
</dbReference>
<organism evidence="1 2">
    <name type="scientific">Rotaria magnacalcarata</name>
    <dbReference type="NCBI Taxonomy" id="392030"/>
    <lineage>
        <taxon>Eukaryota</taxon>
        <taxon>Metazoa</taxon>
        <taxon>Spiralia</taxon>
        <taxon>Gnathifera</taxon>
        <taxon>Rotifera</taxon>
        <taxon>Eurotatoria</taxon>
        <taxon>Bdelloidea</taxon>
        <taxon>Philodinida</taxon>
        <taxon>Philodinidae</taxon>
        <taxon>Rotaria</taxon>
    </lineage>
</organism>
<dbReference type="AlphaFoldDB" id="A0A8S2TUD0"/>